<feature type="domain" description="Cytochrome c" evidence="8">
    <location>
        <begin position="23"/>
        <end position="102"/>
    </location>
</feature>
<keyword evidence="7" id="KW-0732">Signal</keyword>
<keyword evidence="4" id="KW-0249">Electron transport</keyword>
<dbReference type="InterPro" id="IPR009056">
    <property type="entry name" value="Cyt_c-like_dom"/>
</dbReference>
<keyword evidence="3 6" id="KW-0479">Metal-binding</keyword>
<dbReference type="Gene3D" id="1.10.760.10">
    <property type="entry name" value="Cytochrome c-like domain"/>
    <property type="match status" value="1"/>
</dbReference>
<evidence type="ECO:0000256" key="7">
    <source>
        <dbReference type="SAM" id="SignalP"/>
    </source>
</evidence>
<keyword evidence="1" id="KW-0813">Transport</keyword>
<dbReference type="GO" id="GO:0020037">
    <property type="term" value="F:heme binding"/>
    <property type="evidence" value="ECO:0007669"/>
    <property type="project" value="InterPro"/>
</dbReference>
<keyword evidence="5 6" id="KW-0408">Iron</keyword>
<evidence type="ECO:0000256" key="4">
    <source>
        <dbReference type="ARBA" id="ARBA00022982"/>
    </source>
</evidence>
<evidence type="ECO:0000256" key="3">
    <source>
        <dbReference type="ARBA" id="ARBA00022723"/>
    </source>
</evidence>
<dbReference type="RefSeq" id="WP_096366137.1">
    <property type="nucleotide sequence ID" value="NZ_AP018052.1"/>
</dbReference>
<evidence type="ECO:0000259" key="8">
    <source>
        <dbReference type="PROSITE" id="PS51007"/>
    </source>
</evidence>
<dbReference type="SUPFAM" id="SSF46626">
    <property type="entry name" value="Cytochrome c"/>
    <property type="match status" value="1"/>
</dbReference>
<dbReference type="GO" id="GO:0046872">
    <property type="term" value="F:metal ion binding"/>
    <property type="evidence" value="ECO:0007669"/>
    <property type="project" value="UniProtKB-KW"/>
</dbReference>
<evidence type="ECO:0000256" key="2">
    <source>
        <dbReference type="ARBA" id="ARBA00022617"/>
    </source>
</evidence>
<protein>
    <submittedName>
        <fullName evidence="9">Cytochrome c553</fullName>
    </submittedName>
</protein>
<dbReference type="PANTHER" id="PTHR33751">
    <property type="entry name" value="CBB3-TYPE CYTOCHROME C OXIDASE SUBUNIT FIXP"/>
    <property type="match status" value="1"/>
</dbReference>
<sequence length="115" mass="12161">MKALSYIASACLLTVAGAAQAGGDLERGREIAEKTCQACHGVDGNSDNPMYPRLAGQHADYLAYSLAQYQSGERKNAIMAPMAAGLSEADIEAVAAWYATRSGLVAPKDPRTLER</sequence>
<evidence type="ECO:0000256" key="5">
    <source>
        <dbReference type="ARBA" id="ARBA00023004"/>
    </source>
</evidence>
<dbReference type="KEGG" id="ttc:FOKN1_1614"/>
<dbReference type="PROSITE" id="PS51007">
    <property type="entry name" value="CYTC"/>
    <property type="match status" value="1"/>
</dbReference>
<dbReference type="PANTHER" id="PTHR33751:SF9">
    <property type="entry name" value="CYTOCHROME C4"/>
    <property type="match status" value="1"/>
</dbReference>
<feature type="signal peptide" evidence="7">
    <location>
        <begin position="1"/>
        <end position="21"/>
    </location>
</feature>
<proteinExistence type="predicted"/>
<dbReference type="OrthoDB" id="9796421at2"/>
<feature type="chain" id="PRO_5012938756" evidence="7">
    <location>
        <begin position="22"/>
        <end position="115"/>
    </location>
</feature>
<keyword evidence="10" id="KW-1185">Reference proteome</keyword>
<keyword evidence="2 6" id="KW-0349">Heme</keyword>
<evidence type="ECO:0000313" key="10">
    <source>
        <dbReference type="Proteomes" id="UP000218765"/>
    </source>
</evidence>
<dbReference type="InterPro" id="IPR036909">
    <property type="entry name" value="Cyt_c-like_dom_sf"/>
</dbReference>
<dbReference type="Pfam" id="PF00034">
    <property type="entry name" value="Cytochrom_C"/>
    <property type="match status" value="1"/>
</dbReference>
<dbReference type="AlphaFoldDB" id="A0A1Z4VRG1"/>
<dbReference type="Proteomes" id="UP000218765">
    <property type="component" value="Chromosome"/>
</dbReference>
<evidence type="ECO:0000313" key="9">
    <source>
        <dbReference type="EMBL" id="BAZ94002.1"/>
    </source>
</evidence>
<evidence type="ECO:0000256" key="6">
    <source>
        <dbReference type="PROSITE-ProRule" id="PRU00433"/>
    </source>
</evidence>
<dbReference type="InterPro" id="IPR050597">
    <property type="entry name" value="Cytochrome_c_Oxidase_Subunit"/>
</dbReference>
<evidence type="ECO:0000256" key="1">
    <source>
        <dbReference type="ARBA" id="ARBA00022448"/>
    </source>
</evidence>
<organism evidence="9 10">
    <name type="scientific">Thiohalobacter thiocyanaticus</name>
    <dbReference type="NCBI Taxonomy" id="585455"/>
    <lineage>
        <taxon>Bacteria</taxon>
        <taxon>Pseudomonadati</taxon>
        <taxon>Pseudomonadota</taxon>
        <taxon>Gammaproteobacteria</taxon>
        <taxon>Thiohalobacterales</taxon>
        <taxon>Thiohalobacteraceae</taxon>
        <taxon>Thiohalobacter</taxon>
    </lineage>
</organism>
<accession>A0A1Z4VRG1</accession>
<reference evidence="9 10" key="1">
    <citation type="submission" date="2017-05" db="EMBL/GenBank/DDBJ databases">
        <title>Thiocyanate degradation by Thiohalobacter thiocyanaticus FOKN1.</title>
        <authorList>
            <person name="Oshiki M."/>
            <person name="Fukushima T."/>
            <person name="Kawano S."/>
            <person name="Nakagawa J."/>
        </authorList>
    </citation>
    <scope>NUCLEOTIDE SEQUENCE [LARGE SCALE GENOMIC DNA]</scope>
    <source>
        <strain evidence="9 10">FOKN1</strain>
    </source>
</reference>
<dbReference type="EMBL" id="AP018052">
    <property type="protein sequence ID" value="BAZ94002.1"/>
    <property type="molecule type" value="Genomic_DNA"/>
</dbReference>
<name>A0A1Z4VRG1_9GAMM</name>
<gene>
    <name evidence="9" type="ORF">FOKN1_1614</name>
</gene>
<dbReference type="GO" id="GO:0009055">
    <property type="term" value="F:electron transfer activity"/>
    <property type="evidence" value="ECO:0007669"/>
    <property type="project" value="InterPro"/>
</dbReference>